<sequence>MDCGGVLVKYILFIFNILFVVCGILLIVFGSILVSHIQQVGSFAQTFEANSVPIAILILGCVIFIISFLGCCGAIREDTCCTMTYSVIMLVLLLVQIALVILVWTQRAKFLKYVDQIVETIWEQHKTDQKVMDALQLTFNCCGVDGATDYTMNLESIPNSCCGTNAVSCSVLDAIKKPGCEEAFHSFWDKSINIVRYAGLGVAAVELVAFIFACCLANQVRNSKRRANY</sequence>
<dbReference type="OrthoDB" id="71600at2759"/>
<dbReference type="GeneID" id="105227769"/>
<dbReference type="AlphaFoldDB" id="A0A034V4M1"/>
<dbReference type="PIRSF" id="PIRSF002419">
    <property type="entry name" value="Tetraspanin"/>
    <property type="match status" value="1"/>
</dbReference>
<reference evidence="8" key="1">
    <citation type="journal article" date="2014" name="BMC Genomics">
        <title>Characterizing the developmental transcriptome of the oriental fruit fly, Bactrocera dorsalis (Diptera: Tephritidae) through comparative genomic analysis with Drosophila melanogaster utilizing modENCODE datasets.</title>
        <authorList>
            <person name="Geib S.M."/>
            <person name="Calla B."/>
            <person name="Hall B."/>
            <person name="Hou S."/>
            <person name="Manoukis N.C."/>
        </authorList>
    </citation>
    <scope>NUCLEOTIDE SEQUENCE</scope>
    <source>
        <strain evidence="8">Punador</strain>
    </source>
</reference>
<comment type="similarity">
    <text evidence="2 7">Belongs to the tetraspanin (TM4SF) family.</text>
</comment>
<keyword evidence="4 7" id="KW-1133">Transmembrane helix</keyword>
<dbReference type="CDD" id="cd03127">
    <property type="entry name" value="tetraspanin_LEL"/>
    <property type="match status" value="1"/>
</dbReference>
<evidence type="ECO:0000256" key="7">
    <source>
        <dbReference type="RuleBase" id="RU361218"/>
    </source>
</evidence>
<keyword evidence="5 7" id="KW-0472">Membrane</keyword>
<dbReference type="Pfam" id="PF00335">
    <property type="entry name" value="Tetraspanin"/>
    <property type="match status" value="1"/>
</dbReference>
<evidence type="ECO:0000256" key="5">
    <source>
        <dbReference type="ARBA" id="ARBA00023136"/>
    </source>
</evidence>
<dbReference type="RefSeq" id="XP_011205581.2">
    <property type="nucleotide sequence ID" value="XM_011207279.4"/>
</dbReference>
<feature type="transmembrane region" description="Helical" evidence="7">
    <location>
        <begin position="87"/>
        <end position="105"/>
    </location>
</feature>
<dbReference type="PRINTS" id="PR00259">
    <property type="entry name" value="TMFOUR"/>
</dbReference>
<dbReference type="SUPFAM" id="SSF48652">
    <property type="entry name" value="Tetraspanin"/>
    <property type="match status" value="1"/>
</dbReference>
<dbReference type="InterPro" id="IPR018499">
    <property type="entry name" value="Tetraspanin/Peripherin"/>
</dbReference>
<evidence type="ECO:0000256" key="2">
    <source>
        <dbReference type="ARBA" id="ARBA00006840"/>
    </source>
</evidence>
<dbReference type="Gene3D" id="1.10.1450.10">
    <property type="entry name" value="Tetraspanin"/>
    <property type="match status" value="1"/>
</dbReference>
<name>A0A034V4M1_BACDO</name>
<dbReference type="EMBL" id="GAKP01020761">
    <property type="protein sequence ID" value="JAC38191.1"/>
    <property type="molecule type" value="Transcribed_RNA"/>
</dbReference>
<evidence type="ECO:0000256" key="6">
    <source>
        <dbReference type="PIRSR" id="PIRSR002419-1"/>
    </source>
</evidence>
<dbReference type="PANTHER" id="PTHR19282:SF521">
    <property type="entry name" value="IP01817P-RELATED"/>
    <property type="match status" value="1"/>
</dbReference>
<dbReference type="InterPro" id="IPR000301">
    <property type="entry name" value="Tetraspanin_animals"/>
</dbReference>
<evidence type="ECO:0000313" key="8">
    <source>
        <dbReference type="EMBL" id="JAC38191.1"/>
    </source>
</evidence>
<evidence type="ECO:0000256" key="3">
    <source>
        <dbReference type="ARBA" id="ARBA00022692"/>
    </source>
</evidence>
<evidence type="ECO:0000256" key="4">
    <source>
        <dbReference type="ARBA" id="ARBA00022989"/>
    </source>
</evidence>
<gene>
    <name evidence="8" type="primary">CD63</name>
</gene>
<evidence type="ECO:0000256" key="1">
    <source>
        <dbReference type="ARBA" id="ARBA00004141"/>
    </source>
</evidence>
<feature type="transmembrane region" description="Helical" evidence="7">
    <location>
        <begin position="12"/>
        <end position="34"/>
    </location>
</feature>
<dbReference type="PANTHER" id="PTHR19282">
    <property type="entry name" value="TETRASPANIN"/>
    <property type="match status" value="1"/>
</dbReference>
<dbReference type="InterPro" id="IPR008952">
    <property type="entry name" value="Tetraspanin_EC2_sf"/>
</dbReference>
<proteinExistence type="inferred from homology"/>
<feature type="disulfide bond" evidence="6">
    <location>
        <begin position="142"/>
        <end position="162"/>
    </location>
</feature>
<organism evidence="8">
    <name type="scientific">Bactrocera dorsalis</name>
    <name type="common">Oriental fruit fly</name>
    <name type="synonym">Dacus dorsalis</name>
    <dbReference type="NCBI Taxonomy" id="27457"/>
    <lineage>
        <taxon>Eukaryota</taxon>
        <taxon>Metazoa</taxon>
        <taxon>Ecdysozoa</taxon>
        <taxon>Arthropoda</taxon>
        <taxon>Hexapoda</taxon>
        <taxon>Insecta</taxon>
        <taxon>Pterygota</taxon>
        <taxon>Neoptera</taxon>
        <taxon>Endopterygota</taxon>
        <taxon>Diptera</taxon>
        <taxon>Brachycera</taxon>
        <taxon>Muscomorpha</taxon>
        <taxon>Tephritoidea</taxon>
        <taxon>Tephritidae</taxon>
        <taxon>Bactrocera</taxon>
        <taxon>Bactrocera</taxon>
    </lineage>
</organism>
<feature type="transmembrane region" description="Helical" evidence="7">
    <location>
        <begin position="194"/>
        <end position="217"/>
    </location>
</feature>
<comment type="subcellular location">
    <subcellularLocation>
        <location evidence="1 7">Membrane</location>
        <topology evidence="1 7">Multi-pass membrane protein</topology>
    </subcellularLocation>
</comment>
<feature type="transmembrane region" description="Helical" evidence="7">
    <location>
        <begin position="54"/>
        <end position="75"/>
    </location>
</feature>
<feature type="disulfide bond" evidence="6">
    <location>
        <begin position="141"/>
        <end position="180"/>
    </location>
</feature>
<accession>A0A034V4M1</accession>
<protein>
    <recommendedName>
        <fullName evidence="7">Tetraspanin</fullName>
    </recommendedName>
</protein>
<dbReference type="KEGG" id="bdr:105227769"/>
<dbReference type="GO" id="GO:0005886">
    <property type="term" value="C:plasma membrane"/>
    <property type="evidence" value="ECO:0007669"/>
    <property type="project" value="TreeGrafter"/>
</dbReference>
<keyword evidence="3 7" id="KW-0812">Transmembrane</keyword>
<keyword evidence="6" id="KW-1015">Disulfide bond</keyword>